<name>A0ABY7TI02_9SPHN</name>
<evidence type="ECO:0000313" key="1">
    <source>
        <dbReference type="EMBL" id="WCT72688.1"/>
    </source>
</evidence>
<dbReference type="Proteomes" id="UP001220395">
    <property type="component" value="Chromosome"/>
</dbReference>
<evidence type="ECO:0000313" key="2">
    <source>
        <dbReference type="Proteomes" id="UP001220395"/>
    </source>
</evidence>
<organism evidence="1 2">
    <name type="scientific">Sphingomonas naphthae</name>
    <dbReference type="NCBI Taxonomy" id="1813468"/>
    <lineage>
        <taxon>Bacteria</taxon>
        <taxon>Pseudomonadati</taxon>
        <taxon>Pseudomonadota</taxon>
        <taxon>Alphaproteobacteria</taxon>
        <taxon>Sphingomonadales</taxon>
        <taxon>Sphingomonadaceae</taxon>
        <taxon>Sphingomonas</taxon>
    </lineage>
</organism>
<accession>A0ABY7TI02</accession>
<keyword evidence="2" id="KW-1185">Reference proteome</keyword>
<reference evidence="1 2" key="1">
    <citation type="submission" date="2023-02" db="EMBL/GenBank/DDBJ databases">
        <title>Genome sequence of Sphingomonas naphthae.</title>
        <authorList>
            <person name="Kim S."/>
            <person name="Heo J."/>
            <person name="Kwon S.-W."/>
        </authorList>
    </citation>
    <scope>NUCLEOTIDE SEQUENCE [LARGE SCALE GENOMIC DNA]</scope>
    <source>
        <strain evidence="1 2">KACC 18716</strain>
    </source>
</reference>
<gene>
    <name evidence="1" type="ORF">PQ455_13735</name>
</gene>
<protein>
    <submittedName>
        <fullName evidence="1">Uncharacterized protein</fullName>
    </submittedName>
</protein>
<proteinExistence type="predicted"/>
<dbReference type="EMBL" id="CP117411">
    <property type="protein sequence ID" value="WCT72688.1"/>
    <property type="molecule type" value="Genomic_DNA"/>
</dbReference>
<sequence>MGAHAAFVAGIGIINRARQRSTTMKLEALLIRQRCFVDINFARATGGSVCLRDAIPDWIFFHHEILDSLKHGDRAA</sequence>
<dbReference type="RefSeq" id="WP_273686657.1">
    <property type="nucleotide sequence ID" value="NZ_CP117411.1"/>
</dbReference>